<feature type="non-terminal residue" evidence="1">
    <location>
        <position position="171"/>
    </location>
</feature>
<evidence type="ECO:0000313" key="1">
    <source>
        <dbReference type="EMBL" id="PWW73732.1"/>
    </source>
</evidence>
<comment type="caution">
    <text evidence="1">The sequence shown here is derived from an EMBL/GenBank/DDBJ whole genome shotgun (WGS) entry which is preliminary data.</text>
</comment>
<dbReference type="InterPro" id="IPR008972">
    <property type="entry name" value="Cupredoxin"/>
</dbReference>
<reference evidence="1 2" key="1">
    <citation type="submission" date="2018-03" db="EMBL/GenBank/DDBJ databases">
        <title>Genomes of Pezizomycetes fungi and the evolution of truffles.</title>
        <authorList>
            <person name="Murat C."/>
            <person name="Payen T."/>
            <person name="Noel B."/>
            <person name="Kuo A."/>
            <person name="Martin F.M."/>
        </authorList>
    </citation>
    <scope>NUCLEOTIDE SEQUENCE [LARGE SCALE GENOMIC DNA]</scope>
    <source>
        <strain evidence="1">091103-1</strain>
    </source>
</reference>
<proteinExistence type="predicted"/>
<dbReference type="STRING" id="42249.A0A317SH57"/>
<dbReference type="CDD" id="cd00920">
    <property type="entry name" value="Cupredoxin"/>
    <property type="match status" value="1"/>
</dbReference>
<dbReference type="OrthoDB" id="1921208at2759"/>
<gene>
    <name evidence="1" type="ORF">C7212DRAFT_50558</name>
</gene>
<dbReference type="InterPro" id="IPR052953">
    <property type="entry name" value="Ser-rich/MCO-related"/>
</dbReference>
<feature type="non-terminal residue" evidence="1">
    <location>
        <position position="1"/>
    </location>
</feature>
<dbReference type="Proteomes" id="UP000246991">
    <property type="component" value="Unassembled WGS sequence"/>
</dbReference>
<dbReference type="SUPFAM" id="SSF49503">
    <property type="entry name" value="Cupredoxins"/>
    <property type="match status" value="1"/>
</dbReference>
<dbReference type="PANTHER" id="PTHR34883:SF4">
    <property type="entry name" value="CUPREDOXIN"/>
    <property type="match status" value="1"/>
</dbReference>
<dbReference type="Gene3D" id="2.60.40.420">
    <property type="entry name" value="Cupredoxins - blue copper proteins"/>
    <property type="match status" value="1"/>
</dbReference>
<dbReference type="AlphaFoldDB" id="A0A317SH57"/>
<organism evidence="1 2">
    <name type="scientific">Tuber magnatum</name>
    <name type="common">white Piedmont truffle</name>
    <dbReference type="NCBI Taxonomy" id="42249"/>
    <lineage>
        <taxon>Eukaryota</taxon>
        <taxon>Fungi</taxon>
        <taxon>Dikarya</taxon>
        <taxon>Ascomycota</taxon>
        <taxon>Pezizomycotina</taxon>
        <taxon>Pezizomycetes</taxon>
        <taxon>Pezizales</taxon>
        <taxon>Tuberaceae</taxon>
        <taxon>Tuber</taxon>
    </lineage>
</organism>
<sequence>GTAVATHIVTVGGTAGLVYTPSQISAAVGDLVHFIFMSNNHSVTQSTFAAPCNRLATGMDSDLMPNPNNSIVPPPLWEYTVTTSEPTWWYCKQRMGNHCGKGMVFAINPTADKTFQMFLDTAVRVNGTVSSTPAAVGTGTATAVATALPSAVAGAGSEDCKCQCFCPTAAY</sequence>
<evidence type="ECO:0000313" key="2">
    <source>
        <dbReference type="Proteomes" id="UP000246991"/>
    </source>
</evidence>
<name>A0A317SH57_9PEZI</name>
<accession>A0A317SH57</accession>
<dbReference type="PANTHER" id="PTHR34883">
    <property type="entry name" value="SERINE-RICH PROTEIN, PUTATIVE-RELATED-RELATED"/>
    <property type="match status" value="1"/>
</dbReference>
<protein>
    <submittedName>
        <fullName evidence="1">Cupredoxin</fullName>
    </submittedName>
</protein>
<dbReference type="EMBL" id="PYWC01000074">
    <property type="protein sequence ID" value="PWW73732.1"/>
    <property type="molecule type" value="Genomic_DNA"/>
</dbReference>
<keyword evidence="2" id="KW-1185">Reference proteome</keyword>